<evidence type="ECO:0000256" key="1">
    <source>
        <dbReference type="ARBA" id="ARBA00004651"/>
    </source>
</evidence>
<evidence type="ECO:0000256" key="11">
    <source>
        <dbReference type="SAM" id="Phobius"/>
    </source>
</evidence>
<evidence type="ECO:0000256" key="4">
    <source>
        <dbReference type="ARBA" id="ARBA00022475"/>
    </source>
</evidence>
<protein>
    <recommendedName>
        <fullName evidence="3 10">Cell division protein FtsX</fullName>
    </recommendedName>
</protein>
<dbReference type="Gene3D" id="3.30.70.3040">
    <property type="match status" value="1"/>
</dbReference>
<comment type="function">
    <text evidence="10">Part of the ABC transporter FtsEX involved in asymmetric cellular division facilitating the initiation of sporulation.</text>
</comment>
<evidence type="ECO:0000256" key="3">
    <source>
        <dbReference type="ARBA" id="ARBA00021907"/>
    </source>
</evidence>
<dbReference type="InterPro" id="IPR004513">
    <property type="entry name" value="FtsX"/>
</dbReference>
<keyword evidence="9 10" id="KW-0131">Cell cycle</keyword>
<comment type="caution">
    <text evidence="14">The sequence shown here is derived from an EMBL/GenBank/DDBJ whole genome shotgun (WGS) entry which is preliminary data.</text>
</comment>
<dbReference type="Pfam" id="PF18075">
    <property type="entry name" value="FtsX_ECD"/>
    <property type="match status" value="1"/>
</dbReference>
<feature type="domain" description="FtsX extracellular" evidence="13">
    <location>
        <begin position="60"/>
        <end position="150"/>
    </location>
</feature>
<keyword evidence="5 10" id="KW-0132">Cell division</keyword>
<feature type="transmembrane region" description="Helical" evidence="11">
    <location>
        <begin position="268"/>
        <end position="292"/>
    </location>
</feature>
<dbReference type="GO" id="GO:0051301">
    <property type="term" value="P:cell division"/>
    <property type="evidence" value="ECO:0007669"/>
    <property type="project" value="UniProtKB-KW"/>
</dbReference>
<feature type="transmembrane region" description="Helical" evidence="11">
    <location>
        <begin position="173"/>
        <end position="198"/>
    </location>
</feature>
<dbReference type="Proteomes" id="UP000430692">
    <property type="component" value="Unassembled WGS sequence"/>
</dbReference>
<reference evidence="14 15" key="1">
    <citation type="submission" date="2019-12" db="EMBL/GenBank/DDBJ databases">
        <title>Whole-genome analyses of novel actinobacteria.</title>
        <authorList>
            <person name="Sahin N."/>
            <person name="Saygin H."/>
        </authorList>
    </citation>
    <scope>NUCLEOTIDE SEQUENCE [LARGE SCALE GENOMIC DNA]</scope>
    <source>
        <strain evidence="14 15">KC615</strain>
    </source>
</reference>
<evidence type="ECO:0000256" key="9">
    <source>
        <dbReference type="ARBA" id="ARBA00023306"/>
    </source>
</evidence>
<evidence type="ECO:0000256" key="10">
    <source>
        <dbReference type="PIRNR" id="PIRNR003097"/>
    </source>
</evidence>
<name>A0A6I4VP20_9BACL</name>
<feature type="transmembrane region" description="Helical" evidence="11">
    <location>
        <begin position="21"/>
        <end position="46"/>
    </location>
</feature>
<dbReference type="NCBIfam" id="NF038347">
    <property type="entry name" value="FtsX_Gpos"/>
    <property type="match status" value="1"/>
</dbReference>
<dbReference type="InterPro" id="IPR058204">
    <property type="entry name" value="FtsX_firmicutes-type"/>
</dbReference>
<evidence type="ECO:0000256" key="6">
    <source>
        <dbReference type="ARBA" id="ARBA00022692"/>
    </source>
</evidence>
<dbReference type="PIRSF" id="PIRSF003097">
    <property type="entry name" value="FtsX"/>
    <property type="match status" value="1"/>
</dbReference>
<keyword evidence="4 10" id="KW-1003">Cell membrane</keyword>
<comment type="similarity">
    <text evidence="2 10">Belongs to the ABC-4 integral membrane protein family. FtsX subfamily.</text>
</comment>
<comment type="subcellular location">
    <subcellularLocation>
        <location evidence="1">Cell membrane</location>
        <topology evidence="1">Multi-pass membrane protein</topology>
    </subcellularLocation>
</comment>
<feature type="domain" description="ABC3 transporter permease C-terminal" evidence="12">
    <location>
        <begin position="176"/>
        <end position="298"/>
    </location>
</feature>
<dbReference type="PANTHER" id="PTHR47755">
    <property type="entry name" value="CELL DIVISION PROTEIN FTSX"/>
    <property type="match status" value="1"/>
</dbReference>
<dbReference type="AlphaFoldDB" id="A0A6I4VP20"/>
<dbReference type="GO" id="GO:0005886">
    <property type="term" value="C:plasma membrane"/>
    <property type="evidence" value="ECO:0007669"/>
    <property type="project" value="UniProtKB-SubCell"/>
</dbReference>
<evidence type="ECO:0000256" key="8">
    <source>
        <dbReference type="ARBA" id="ARBA00023136"/>
    </source>
</evidence>
<proteinExistence type="inferred from homology"/>
<accession>A0A6I4VP20</accession>
<sequence>MKIETTGRHFREAYRGIMKNSWMSFAAMGTVAVTLLIFGVFLIFAFNINYLTKELDKQLAVRASLQDGTPAAKQVEILNKLKQNPLVKTADLVPKDKGLEEMKKSWGDANFIEGLKSGDQNPLPDIIRLEPKDPKKVKQLEAEAKKISGIVAADSGGGVTQTLLGFSGVVRNVILIFGLALSVLAAFLISNTIKLTIIARRKEIEVMRLVGASNWFIRWPFFIEGAFIGITGAILPIGILLILYQAFYNTINSGAAYTVIQMMPVTSLGSYLAVSTFILGAIIGIFGSVLSVRKFLKI</sequence>
<dbReference type="Pfam" id="PF02687">
    <property type="entry name" value="FtsX"/>
    <property type="match status" value="1"/>
</dbReference>
<keyword evidence="15" id="KW-1185">Reference proteome</keyword>
<keyword evidence="7 11" id="KW-1133">Transmembrane helix</keyword>
<keyword evidence="8 10" id="KW-0472">Membrane</keyword>
<evidence type="ECO:0000259" key="12">
    <source>
        <dbReference type="Pfam" id="PF02687"/>
    </source>
</evidence>
<evidence type="ECO:0000256" key="5">
    <source>
        <dbReference type="ARBA" id="ARBA00022618"/>
    </source>
</evidence>
<dbReference type="InterPro" id="IPR040690">
    <property type="entry name" value="FtsX_ECD"/>
</dbReference>
<dbReference type="PANTHER" id="PTHR47755:SF1">
    <property type="entry name" value="CELL DIVISION PROTEIN FTSX"/>
    <property type="match status" value="1"/>
</dbReference>
<evidence type="ECO:0000259" key="13">
    <source>
        <dbReference type="Pfam" id="PF18075"/>
    </source>
</evidence>
<dbReference type="EMBL" id="WUUL01000002">
    <property type="protein sequence ID" value="MXQ52813.1"/>
    <property type="molecule type" value="Genomic_DNA"/>
</dbReference>
<evidence type="ECO:0000313" key="15">
    <source>
        <dbReference type="Proteomes" id="UP000430692"/>
    </source>
</evidence>
<evidence type="ECO:0000256" key="2">
    <source>
        <dbReference type="ARBA" id="ARBA00007379"/>
    </source>
</evidence>
<dbReference type="InterPro" id="IPR003838">
    <property type="entry name" value="ABC3_permease_C"/>
</dbReference>
<evidence type="ECO:0000313" key="14">
    <source>
        <dbReference type="EMBL" id="MXQ52813.1"/>
    </source>
</evidence>
<evidence type="ECO:0000256" key="7">
    <source>
        <dbReference type="ARBA" id="ARBA00022989"/>
    </source>
</evidence>
<gene>
    <name evidence="14" type="ORF">GSM42_03515</name>
</gene>
<feature type="transmembrane region" description="Helical" evidence="11">
    <location>
        <begin position="219"/>
        <end position="248"/>
    </location>
</feature>
<keyword evidence="6 11" id="KW-0812">Transmembrane</keyword>
<organism evidence="14 15">
    <name type="scientific">Shimazuella alba</name>
    <dbReference type="NCBI Taxonomy" id="2690964"/>
    <lineage>
        <taxon>Bacteria</taxon>
        <taxon>Bacillati</taxon>
        <taxon>Bacillota</taxon>
        <taxon>Bacilli</taxon>
        <taxon>Bacillales</taxon>
        <taxon>Thermoactinomycetaceae</taxon>
        <taxon>Shimazuella</taxon>
    </lineage>
</organism>
<dbReference type="RefSeq" id="WP_160800088.1">
    <property type="nucleotide sequence ID" value="NZ_WUUL01000002.1"/>
</dbReference>